<keyword evidence="1" id="KW-0472">Membrane</keyword>
<evidence type="ECO:0000256" key="1">
    <source>
        <dbReference type="SAM" id="Phobius"/>
    </source>
</evidence>
<reference evidence="3" key="1">
    <citation type="journal article" date="2019" name="Int. J. Syst. Evol. Microbiol.">
        <title>The Global Catalogue of Microorganisms (GCM) 10K type strain sequencing project: providing services to taxonomists for standard genome sequencing and annotation.</title>
        <authorList>
            <consortium name="The Broad Institute Genomics Platform"/>
            <consortium name="The Broad Institute Genome Sequencing Center for Infectious Disease"/>
            <person name="Wu L."/>
            <person name="Ma J."/>
        </authorList>
    </citation>
    <scope>NUCLEOTIDE SEQUENCE [LARGE SCALE GENOMIC DNA]</scope>
    <source>
        <strain evidence="3">KCTC 52274</strain>
    </source>
</reference>
<comment type="caution">
    <text evidence="2">The sequence shown here is derived from an EMBL/GenBank/DDBJ whole genome shotgun (WGS) entry which is preliminary data.</text>
</comment>
<dbReference type="PANTHER" id="PTHR34980:SF3">
    <property type="entry name" value="BLR8105 PROTEIN"/>
    <property type="match status" value="1"/>
</dbReference>
<dbReference type="PANTHER" id="PTHR34980">
    <property type="entry name" value="INNER MEMBRANE PROTEIN-RELATED-RELATED"/>
    <property type="match status" value="1"/>
</dbReference>
<feature type="transmembrane region" description="Helical" evidence="1">
    <location>
        <begin position="21"/>
        <end position="38"/>
    </location>
</feature>
<dbReference type="Pfam" id="PF05656">
    <property type="entry name" value="DUF805"/>
    <property type="match status" value="1"/>
</dbReference>
<dbReference type="InterPro" id="IPR008523">
    <property type="entry name" value="DUF805"/>
</dbReference>
<keyword evidence="3" id="KW-1185">Reference proteome</keyword>
<dbReference type="Proteomes" id="UP001597319">
    <property type="component" value="Unassembled WGS sequence"/>
</dbReference>
<gene>
    <name evidence="2" type="ORF">ACFSR1_05080</name>
</gene>
<feature type="transmembrane region" description="Helical" evidence="1">
    <location>
        <begin position="153"/>
        <end position="173"/>
    </location>
</feature>
<proteinExistence type="predicted"/>
<keyword evidence="1" id="KW-1133">Transmembrane helix</keyword>
<name>A0ABW5LAV3_9FLAO</name>
<sequence length="255" mass="29800">MFKNPFSFYGRIRRLEYGLSYIIFIASFFLVGVITEIIPEAESLIVLMIIPSYWFLLAQGAKRCHDLGNSGFFQIIPFYGLFMLFGEGNHGANKYGYNPKEMDAPIAKREPFKLRIPLPPGKSNIDILSEILCFALLNTLLIQLLNNYVEKEFFRFLCIFLSILVCFFLLLLFTNKKEPLPEFNPYLFRQRLTYSVILSISIYIYNLTFNYASFQLEDISYAIFLAVVILGVTYHPFITYKSIFKKRKEEAEYEN</sequence>
<feature type="transmembrane region" description="Helical" evidence="1">
    <location>
        <begin position="219"/>
        <end position="238"/>
    </location>
</feature>
<evidence type="ECO:0000313" key="2">
    <source>
        <dbReference type="EMBL" id="MFD2562032.1"/>
    </source>
</evidence>
<dbReference type="EMBL" id="JBHULE010000008">
    <property type="protein sequence ID" value="MFD2562032.1"/>
    <property type="molecule type" value="Genomic_DNA"/>
</dbReference>
<accession>A0ABW5LAV3</accession>
<keyword evidence="1" id="KW-0812">Transmembrane</keyword>
<protein>
    <submittedName>
        <fullName evidence="2">DUF805 domain-containing protein</fullName>
    </submittedName>
</protein>
<organism evidence="2 3">
    <name type="scientific">Aquimarina rubra</name>
    <dbReference type="NCBI Taxonomy" id="1920033"/>
    <lineage>
        <taxon>Bacteria</taxon>
        <taxon>Pseudomonadati</taxon>
        <taxon>Bacteroidota</taxon>
        <taxon>Flavobacteriia</taxon>
        <taxon>Flavobacteriales</taxon>
        <taxon>Flavobacteriaceae</taxon>
        <taxon>Aquimarina</taxon>
    </lineage>
</organism>
<feature type="transmembrane region" description="Helical" evidence="1">
    <location>
        <begin position="194"/>
        <end position="213"/>
    </location>
</feature>
<dbReference type="RefSeq" id="WP_378290266.1">
    <property type="nucleotide sequence ID" value="NZ_JBHULE010000008.1"/>
</dbReference>
<feature type="transmembrane region" description="Helical" evidence="1">
    <location>
        <begin position="44"/>
        <end position="61"/>
    </location>
</feature>
<evidence type="ECO:0000313" key="3">
    <source>
        <dbReference type="Proteomes" id="UP001597319"/>
    </source>
</evidence>